<sequence>MMSAQLQQPGAAPPSASPFAANTAAGQASGVAQHPAAEQQSESDSGNQAPVPLVNRANKSNSPYIRAHAGSPVKWQLLDDEAIERAKRENKLVFLNVGFRACHYCSLTTEESFSHPSVASLLNEAFIPVIVDREERPDIDTIYMNYIQAVNGVGGWPINVFLTPELEPVFGGTYWPGPGTERGGEDNTDEGSLDFLVILQKMEKVWQEQETRCRKEAQEILDQLRVFAAEGTLGARGIGPPGIGAPGIATPGTGTPGISTPTTPTGTSSAAATAAGVSATMTNLGASRAPASAGAPPLDLDLDLDLDQLEEAFTHIAGAFDAVNGGFGAEPKFPTPARLSFLLRLARFPAAVADVVGGEEVRHATLIALHTLRHMRDGGLRDHVGAGFARYSITADWALPHFEKMVPDNALLLGVYLDAWLGQAAASGGLKKEDEFADVVLELADYLTSPPILGKEGGGFASSEAADSFYRRGDRHMREGAYYVWTRREFDAVVGGGGGGGGGGGVGGAAGKDAGQHASSVAAAHWNVLEHGNVPRHHDPHDEFLNQNVLSVAKSTAELSGQFFISVDEVKGIVASAKERLLAHRERERVRPDTDGKVVASYNGMVIAALARTAAAVREVDADRSARYLTAAAGAAEFVREKLWDAEKKVLFRSFYEFRSETRGFADDYAFMIEGLLELFEATGEEKWVEWADELQKIQIDLFYDAPSPTTNTSSGGEEPSKAPAQRASSGAGGAGGFYSTEASAGHTILRLKDGMDTAQPSTNGVSASNLFRLGALLGDARYAGFARETINAFEVEMLQYPWLFVSLLSGVVAARLGARSQVVVVGEDQDQEEEVRRSHKAPRAEARVLVRLGSGAAAGSSWLLRRNGALDKFVAGGGRSGVLEWKDGVYGPVDAGLSEGSV</sequence>
<proteinExistence type="predicted"/>
<dbReference type="Pfam" id="PF03190">
    <property type="entry name" value="Thioredox_DsbH"/>
    <property type="match status" value="1"/>
</dbReference>
<gene>
    <name evidence="3" type="ORF">QBC33DRAFT_478441</name>
</gene>
<dbReference type="InterPro" id="IPR036249">
    <property type="entry name" value="Thioredoxin-like_sf"/>
</dbReference>
<protein>
    <submittedName>
        <fullName evidence="3">Spermatogenesis-associated protein 20 protein</fullName>
    </submittedName>
</protein>
<dbReference type="PANTHER" id="PTHR42899">
    <property type="entry name" value="SPERMATOGENESIS-ASSOCIATED PROTEIN 20"/>
    <property type="match status" value="1"/>
</dbReference>
<feature type="region of interest" description="Disordered" evidence="1">
    <location>
        <begin position="709"/>
        <end position="734"/>
    </location>
</feature>
<dbReference type="RefSeq" id="XP_060280302.1">
    <property type="nucleotide sequence ID" value="XM_060425290.1"/>
</dbReference>
<dbReference type="AlphaFoldDB" id="A0AAJ0BVY1"/>
<dbReference type="GO" id="GO:0003824">
    <property type="term" value="F:catalytic activity"/>
    <property type="evidence" value="ECO:0007669"/>
    <property type="project" value="UniProtKB-ARBA"/>
</dbReference>
<evidence type="ECO:0000259" key="2">
    <source>
        <dbReference type="Pfam" id="PF03190"/>
    </source>
</evidence>
<organism evidence="3 4">
    <name type="scientific">Phialemonium atrogriseum</name>
    <dbReference type="NCBI Taxonomy" id="1093897"/>
    <lineage>
        <taxon>Eukaryota</taxon>
        <taxon>Fungi</taxon>
        <taxon>Dikarya</taxon>
        <taxon>Ascomycota</taxon>
        <taxon>Pezizomycotina</taxon>
        <taxon>Sordariomycetes</taxon>
        <taxon>Sordariomycetidae</taxon>
        <taxon>Cephalothecales</taxon>
        <taxon>Cephalothecaceae</taxon>
        <taxon>Phialemonium</taxon>
    </lineage>
</organism>
<dbReference type="InterPro" id="IPR008928">
    <property type="entry name" value="6-hairpin_glycosidase_sf"/>
</dbReference>
<evidence type="ECO:0000313" key="4">
    <source>
        <dbReference type="Proteomes" id="UP001244011"/>
    </source>
</evidence>
<reference evidence="3" key="1">
    <citation type="submission" date="2023-06" db="EMBL/GenBank/DDBJ databases">
        <title>Genome-scale phylogeny and comparative genomics of the fungal order Sordariales.</title>
        <authorList>
            <consortium name="Lawrence Berkeley National Laboratory"/>
            <person name="Hensen N."/>
            <person name="Bonometti L."/>
            <person name="Westerberg I."/>
            <person name="Brannstrom I.O."/>
            <person name="Guillou S."/>
            <person name="Cros-Aarteil S."/>
            <person name="Calhoun S."/>
            <person name="Haridas S."/>
            <person name="Kuo A."/>
            <person name="Mondo S."/>
            <person name="Pangilinan J."/>
            <person name="Riley R."/>
            <person name="Labutti K."/>
            <person name="Andreopoulos B."/>
            <person name="Lipzen A."/>
            <person name="Chen C."/>
            <person name="Yanf M."/>
            <person name="Daum C."/>
            <person name="Ng V."/>
            <person name="Clum A."/>
            <person name="Steindorff A."/>
            <person name="Ohm R."/>
            <person name="Martin F."/>
            <person name="Silar P."/>
            <person name="Natvig D."/>
            <person name="Lalanne C."/>
            <person name="Gautier V."/>
            <person name="Ament-Velasquez S.L."/>
            <person name="Kruys A."/>
            <person name="Hutchinson M.I."/>
            <person name="Powell A.J."/>
            <person name="Barry K."/>
            <person name="Miller A.N."/>
            <person name="Grigoriev I.V."/>
            <person name="Debuchy R."/>
            <person name="Gladieux P."/>
            <person name="Thoren M.H."/>
            <person name="Johannesson H."/>
        </authorList>
    </citation>
    <scope>NUCLEOTIDE SEQUENCE</scope>
    <source>
        <strain evidence="3">8032-3</strain>
    </source>
</reference>
<evidence type="ECO:0000313" key="3">
    <source>
        <dbReference type="EMBL" id="KAK1764089.1"/>
    </source>
</evidence>
<dbReference type="InterPro" id="IPR004879">
    <property type="entry name" value="Ssp411-like_TRX"/>
</dbReference>
<accession>A0AAJ0BVY1</accession>
<feature type="compositionally biased region" description="Low complexity" evidence="1">
    <location>
        <begin position="1"/>
        <end position="10"/>
    </location>
</feature>
<evidence type="ECO:0000256" key="1">
    <source>
        <dbReference type="SAM" id="MobiDB-lite"/>
    </source>
</evidence>
<dbReference type="Gene3D" id="3.40.30.10">
    <property type="entry name" value="Glutaredoxin"/>
    <property type="match status" value="1"/>
</dbReference>
<name>A0AAJ0BVY1_9PEZI</name>
<dbReference type="InterPro" id="IPR024705">
    <property type="entry name" value="Ssp411"/>
</dbReference>
<feature type="region of interest" description="Disordered" evidence="1">
    <location>
        <begin position="1"/>
        <end position="57"/>
    </location>
</feature>
<dbReference type="GeneID" id="85308477"/>
<dbReference type="Proteomes" id="UP001244011">
    <property type="component" value="Unassembled WGS sequence"/>
</dbReference>
<dbReference type="SUPFAM" id="SSF48208">
    <property type="entry name" value="Six-hairpin glycosidases"/>
    <property type="match status" value="1"/>
</dbReference>
<keyword evidence="4" id="KW-1185">Reference proteome</keyword>
<dbReference type="InterPro" id="IPR012341">
    <property type="entry name" value="6hp_glycosidase-like_sf"/>
</dbReference>
<dbReference type="GO" id="GO:0005975">
    <property type="term" value="P:carbohydrate metabolic process"/>
    <property type="evidence" value="ECO:0007669"/>
    <property type="project" value="InterPro"/>
</dbReference>
<dbReference type="Gene3D" id="1.50.10.10">
    <property type="match status" value="1"/>
</dbReference>
<dbReference type="CDD" id="cd02955">
    <property type="entry name" value="SSP411"/>
    <property type="match status" value="1"/>
</dbReference>
<dbReference type="EMBL" id="MU839022">
    <property type="protein sequence ID" value="KAK1764089.1"/>
    <property type="molecule type" value="Genomic_DNA"/>
</dbReference>
<feature type="domain" description="Spermatogenesis-associated protein 20-like TRX" evidence="2">
    <location>
        <begin position="55"/>
        <end position="224"/>
    </location>
</feature>
<dbReference type="SUPFAM" id="SSF52833">
    <property type="entry name" value="Thioredoxin-like"/>
    <property type="match status" value="1"/>
</dbReference>
<feature type="compositionally biased region" description="Polar residues" evidence="1">
    <location>
        <begin position="38"/>
        <end position="48"/>
    </location>
</feature>
<comment type="caution">
    <text evidence="3">The sequence shown here is derived from an EMBL/GenBank/DDBJ whole genome shotgun (WGS) entry which is preliminary data.</text>
</comment>
<dbReference type="PANTHER" id="PTHR42899:SF1">
    <property type="entry name" value="SPERMATOGENESIS-ASSOCIATED PROTEIN 20"/>
    <property type="match status" value="1"/>
</dbReference>